<evidence type="ECO:0000313" key="3">
    <source>
        <dbReference type="Proteomes" id="UP000799438"/>
    </source>
</evidence>
<dbReference type="InterPro" id="IPR036623">
    <property type="entry name" value="Hemimethylated_DNA-bd_sf"/>
</dbReference>
<dbReference type="AlphaFoldDB" id="A0A6A6BKF3"/>
<dbReference type="EMBL" id="ML995479">
    <property type="protein sequence ID" value="KAF2144599.1"/>
    <property type="molecule type" value="Genomic_DNA"/>
</dbReference>
<dbReference type="Pfam" id="PF12937">
    <property type="entry name" value="F-box-like"/>
    <property type="match status" value="1"/>
</dbReference>
<dbReference type="PANTHER" id="PTHR31350">
    <property type="entry name" value="SI:DKEY-261L7.2"/>
    <property type="match status" value="1"/>
</dbReference>
<evidence type="ECO:0000259" key="1">
    <source>
        <dbReference type="PROSITE" id="PS50181"/>
    </source>
</evidence>
<dbReference type="RefSeq" id="XP_033400311.1">
    <property type="nucleotide sequence ID" value="XM_033536606.1"/>
</dbReference>
<dbReference type="Pfam" id="PF13369">
    <property type="entry name" value="Transglut_core2"/>
    <property type="match status" value="1"/>
</dbReference>
<dbReference type="PANTHER" id="PTHR31350:SF27">
    <property type="entry name" value="HEMIMETHYLATED DNA-BINDING DOMAIN-CONTAINING PROTEIN"/>
    <property type="match status" value="1"/>
</dbReference>
<dbReference type="InterPro" id="IPR011722">
    <property type="entry name" value="Hemimethylated_DNA-bd_dom"/>
</dbReference>
<sequence>MAATGPSLLALPDEIITGVFFLLEPEALNAIQLTSKRLYSLAQEPLLWRYNCRIHYKYWHPQHNIYAKFAQPVANVHWKDVFLARKRLDHAVRSGMDAIAAQQQGRARRMEHIAEKGYDVKDELLRQRNIADDEAEDALARRYWSGAMLTTIHRSVAMEEWEQLRSGKTASLERALGAYDMFVWDRADGDGDIEAMAARLDGLAARFTAQHPRFAAYTTRRLSLLIVEFLRGSGFLGVSNERYGLLPHSFIGMALEDKQHEALPLINVAIFCAVAQRLGLDAKACGYPYHVYAIVTAPPGRMLDGGALEPGAPAQSMYLDPFRSAEETPRTDLESQLRSIGASADTHALYLTAADPVEMVLRTARNIRRAVDAMRQGRRLVYIDNRFSGSNINIHSALHASIWAWLYLDREDNVTGNFHAVQAVIHRRRVLITNLLEQLQLHFPWEMWLLEKYVMPLFRDLPEMRDLLEIIHESYEEDRVARAPKRRADDVNRLVKFRVGQVFLHKRYGYYAVIIGWDHKCRAADEWIAQMDIDRLPGGRNQSFYKVLVEDSSNRYVAESNILITQDPPPTALLHRLAGRYFKRWDAAAGQFVSNLRDEYPDD</sequence>
<dbReference type="SUPFAM" id="SSF141255">
    <property type="entry name" value="YccV-like"/>
    <property type="match status" value="1"/>
</dbReference>
<dbReference type="SUPFAM" id="SSF81383">
    <property type="entry name" value="F-box domain"/>
    <property type="match status" value="1"/>
</dbReference>
<evidence type="ECO:0000313" key="2">
    <source>
        <dbReference type="EMBL" id="KAF2144599.1"/>
    </source>
</evidence>
<dbReference type="Gene3D" id="1.20.1280.50">
    <property type="match status" value="1"/>
</dbReference>
<gene>
    <name evidence="2" type="ORF">K452DRAFT_223252</name>
</gene>
<name>A0A6A6BKF3_9PEZI</name>
<dbReference type="SMART" id="SM00992">
    <property type="entry name" value="YccV-like"/>
    <property type="match status" value="1"/>
</dbReference>
<keyword evidence="3" id="KW-1185">Reference proteome</keyword>
<organism evidence="2 3">
    <name type="scientific">Aplosporella prunicola CBS 121167</name>
    <dbReference type="NCBI Taxonomy" id="1176127"/>
    <lineage>
        <taxon>Eukaryota</taxon>
        <taxon>Fungi</taxon>
        <taxon>Dikarya</taxon>
        <taxon>Ascomycota</taxon>
        <taxon>Pezizomycotina</taxon>
        <taxon>Dothideomycetes</taxon>
        <taxon>Dothideomycetes incertae sedis</taxon>
        <taxon>Botryosphaeriales</taxon>
        <taxon>Aplosporellaceae</taxon>
        <taxon>Aplosporella</taxon>
    </lineage>
</organism>
<accession>A0A6A6BKF3</accession>
<feature type="domain" description="F-box" evidence="1">
    <location>
        <begin position="5"/>
        <end position="51"/>
    </location>
</feature>
<dbReference type="InterPro" id="IPR001810">
    <property type="entry name" value="F-box_dom"/>
</dbReference>
<dbReference type="InterPro" id="IPR036047">
    <property type="entry name" value="F-box-like_dom_sf"/>
</dbReference>
<dbReference type="NCBIfam" id="TIGR02097">
    <property type="entry name" value="yccV"/>
    <property type="match status" value="1"/>
</dbReference>
<dbReference type="InterPro" id="IPR032698">
    <property type="entry name" value="SirB1_N"/>
</dbReference>
<protein>
    <recommendedName>
        <fullName evidence="1">F-box domain-containing protein</fullName>
    </recommendedName>
</protein>
<proteinExistence type="predicted"/>
<dbReference type="GeneID" id="54294102"/>
<dbReference type="Proteomes" id="UP000799438">
    <property type="component" value="Unassembled WGS sequence"/>
</dbReference>
<dbReference type="PROSITE" id="PS50181">
    <property type="entry name" value="FBOX"/>
    <property type="match status" value="1"/>
</dbReference>
<dbReference type="Pfam" id="PF08755">
    <property type="entry name" value="YccV-like"/>
    <property type="match status" value="1"/>
</dbReference>
<dbReference type="OrthoDB" id="28868at2759"/>
<dbReference type="GO" id="GO:0003677">
    <property type="term" value="F:DNA binding"/>
    <property type="evidence" value="ECO:0007669"/>
    <property type="project" value="InterPro"/>
</dbReference>
<reference evidence="2" key="1">
    <citation type="journal article" date="2020" name="Stud. Mycol.">
        <title>101 Dothideomycetes genomes: a test case for predicting lifestyles and emergence of pathogens.</title>
        <authorList>
            <person name="Haridas S."/>
            <person name="Albert R."/>
            <person name="Binder M."/>
            <person name="Bloem J."/>
            <person name="Labutti K."/>
            <person name="Salamov A."/>
            <person name="Andreopoulos B."/>
            <person name="Baker S."/>
            <person name="Barry K."/>
            <person name="Bills G."/>
            <person name="Bluhm B."/>
            <person name="Cannon C."/>
            <person name="Castanera R."/>
            <person name="Culley D."/>
            <person name="Daum C."/>
            <person name="Ezra D."/>
            <person name="Gonzalez J."/>
            <person name="Henrissat B."/>
            <person name="Kuo A."/>
            <person name="Liang C."/>
            <person name="Lipzen A."/>
            <person name="Lutzoni F."/>
            <person name="Magnuson J."/>
            <person name="Mondo S."/>
            <person name="Nolan M."/>
            <person name="Ohm R."/>
            <person name="Pangilinan J."/>
            <person name="Park H.-J."/>
            <person name="Ramirez L."/>
            <person name="Alfaro M."/>
            <person name="Sun H."/>
            <person name="Tritt A."/>
            <person name="Yoshinaga Y."/>
            <person name="Zwiers L.-H."/>
            <person name="Turgeon B."/>
            <person name="Goodwin S."/>
            <person name="Spatafora J."/>
            <person name="Crous P."/>
            <person name="Grigoriev I."/>
        </authorList>
    </citation>
    <scope>NUCLEOTIDE SEQUENCE</scope>
    <source>
        <strain evidence="2">CBS 121167</strain>
    </source>
</reference>
<dbReference type="Gene3D" id="2.30.30.390">
    <property type="entry name" value="Hemimethylated DNA-binding domain"/>
    <property type="match status" value="1"/>
</dbReference>